<evidence type="ECO:0000313" key="10">
    <source>
        <dbReference type="Proteomes" id="UP000823941"/>
    </source>
</evidence>
<dbReference type="InterPro" id="IPR027417">
    <property type="entry name" value="P-loop_NTPase"/>
</dbReference>
<sequence length="366" mass="40931">MTSFHKALGVSINGTKVKNNLPIISTGIPSLDHIIGGGLPASSIFLVEEDVLGNYCRVLSKYFLAEGIVCQHALFIASCDEDSREFVKELPIPTTAPPAEEPGPPTEGIDKMKIAWRYESLRPVESSFGATSNFGHHFDLSKHVDAETIKNSNITYWNPSDNQQLKSGFNNNLYHDLLVNIKNLVSKEEYQIGGKSKKNILRISIQSLGSPVWTADDSGDDTCVYTKDLQKFMYCLRVILRDTTAVAYITMPMHLFDDISLTNSLLYSVDNAVRLESFAGSSRETNPVFKDYNGLFHVTKLSTINSLVHFVPPSLDMAFKLRRKKFNIEKLHLPPELEESSEREQDDITATPKVTCGGFKKKDIDF</sequence>
<comment type="similarity">
    <text evidence="4">Belongs to the ELP4 family.</text>
</comment>
<dbReference type="PANTHER" id="PTHR12896:SF1">
    <property type="entry name" value="ELONGATOR COMPLEX PROTEIN 4"/>
    <property type="match status" value="1"/>
</dbReference>
<evidence type="ECO:0000256" key="2">
    <source>
        <dbReference type="ARBA" id="ARBA00004496"/>
    </source>
</evidence>
<protein>
    <recommendedName>
        <fullName evidence="5">Elongator complex protein 4</fullName>
    </recommendedName>
</protein>
<keyword evidence="7" id="KW-0819">tRNA processing</keyword>
<comment type="subcellular location">
    <subcellularLocation>
        <location evidence="2">Cytoplasm</location>
    </subcellularLocation>
    <subcellularLocation>
        <location evidence="1">Nucleus</location>
    </subcellularLocation>
</comment>
<dbReference type="CDD" id="cd19494">
    <property type="entry name" value="Elp4"/>
    <property type="match status" value="1"/>
</dbReference>
<evidence type="ECO:0000256" key="5">
    <source>
        <dbReference type="ARBA" id="ARBA00020265"/>
    </source>
</evidence>
<reference evidence="9 10" key="1">
    <citation type="submission" date="2021-06" db="EMBL/GenBank/DDBJ databases">
        <title>A haploid diamondback moth (Plutella xylostella L.) genome assembly resolves 31 chromosomes and identifies a diamide resistance mutation.</title>
        <authorList>
            <person name="Ward C.M."/>
            <person name="Perry K.D."/>
            <person name="Baker G."/>
            <person name="Powis K."/>
            <person name="Heckel D.G."/>
            <person name="Baxter S.W."/>
        </authorList>
    </citation>
    <scope>NUCLEOTIDE SEQUENCE [LARGE SCALE GENOMIC DNA]</scope>
    <source>
        <strain evidence="9 10">LV</strain>
        <tissue evidence="9">Single pupa</tissue>
    </source>
</reference>
<keyword evidence="6" id="KW-0963">Cytoplasm</keyword>
<evidence type="ECO:0000256" key="1">
    <source>
        <dbReference type="ARBA" id="ARBA00004123"/>
    </source>
</evidence>
<keyword evidence="10" id="KW-1185">Reference proteome</keyword>
<evidence type="ECO:0000256" key="4">
    <source>
        <dbReference type="ARBA" id="ARBA00007573"/>
    </source>
</evidence>
<proteinExistence type="inferred from homology"/>
<comment type="pathway">
    <text evidence="3">tRNA modification; 5-methoxycarbonylmethyl-2-thiouridine-tRNA biosynthesis.</text>
</comment>
<accession>A0ABQ7QJP3</accession>
<dbReference type="PANTHER" id="PTHR12896">
    <property type="entry name" value="PAX6 NEIGHBOR PROTEIN PAXNEB"/>
    <property type="match status" value="1"/>
</dbReference>
<evidence type="ECO:0000256" key="8">
    <source>
        <dbReference type="ARBA" id="ARBA00023242"/>
    </source>
</evidence>
<gene>
    <name evidence="9" type="ORF">JYU34_009475</name>
</gene>
<evidence type="ECO:0000256" key="6">
    <source>
        <dbReference type="ARBA" id="ARBA00022490"/>
    </source>
</evidence>
<evidence type="ECO:0000256" key="3">
    <source>
        <dbReference type="ARBA" id="ARBA00005043"/>
    </source>
</evidence>
<evidence type="ECO:0000256" key="7">
    <source>
        <dbReference type="ARBA" id="ARBA00022694"/>
    </source>
</evidence>
<name>A0ABQ7QJP3_PLUXY</name>
<dbReference type="Gene3D" id="3.40.50.300">
    <property type="entry name" value="P-loop containing nucleotide triphosphate hydrolases"/>
    <property type="match status" value="1"/>
</dbReference>
<dbReference type="Proteomes" id="UP000823941">
    <property type="component" value="Chromosome 13"/>
</dbReference>
<evidence type="ECO:0000313" key="9">
    <source>
        <dbReference type="EMBL" id="KAG7305406.1"/>
    </source>
</evidence>
<dbReference type="Pfam" id="PF05625">
    <property type="entry name" value="PAXNEB"/>
    <property type="match status" value="1"/>
</dbReference>
<dbReference type="EMBL" id="JAHIBW010000013">
    <property type="protein sequence ID" value="KAG7305406.1"/>
    <property type="molecule type" value="Genomic_DNA"/>
</dbReference>
<dbReference type="InterPro" id="IPR008728">
    <property type="entry name" value="Elongator_complex_protein_4"/>
</dbReference>
<comment type="caution">
    <text evidence="9">The sequence shown here is derived from an EMBL/GenBank/DDBJ whole genome shotgun (WGS) entry which is preliminary data.</text>
</comment>
<organism evidence="9 10">
    <name type="scientific">Plutella xylostella</name>
    <name type="common">Diamondback moth</name>
    <name type="synonym">Plutella maculipennis</name>
    <dbReference type="NCBI Taxonomy" id="51655"/>
    <lineage>
        <taxon>Eukaryota</taxon>
        <taxon>Metazoa</taxon>
        <taxon>Ecdysozoa</taxon>
        <taxon>Arthropoda</taxon>
        <taxon>Hexapoda</taxon>
        <taxon>Insecta</taxon>
        <taxon>Pterygota</taxon>
        <taxon>Neoptera</taxon>
        <taxon>Endopterygota</taxon>
        <taxon>Lepidoptera</taxon>
        <taxon>Glossata</taxon>
        <taxon>Ditrysia</taxon>
        <taxon>Yponomeutoidea</taxon>
        <taxon>Plutellidae</taxon>
        <taxon>Plutella</taxon>
    </lineage>
</organism>
<keyword evidence="8" id="KW-0539">Nucleus</keyword>